<sequence>MDSMRHLSTSLPQTSRQQNDRTVDLLPDFKQAALSVTNLYKAADQAQRRARTAGYQDALEDILTFLDRENLGLMDGEGWRVRQWATQNLDGTSAARSTTDDDGDERASNNKDEEKEEETCSSPEAARQASSEDQDSLRRRVVSEPPQVQTIEIQHSPPRGDFTFVSQHAFPSNHERNASSPGMELDTTSGSTPIFAQSSIPSGADIVRQAPRSSRPNRHTNHSKRTDTRPSTLNFNLGNGAGSKRKLPYSDFFDISGFGEGTDRKDGASGGAGSGGSPHSSRGGKRGRHV</sequence>
<name>A0A6J3MBD7_9PEZI</name>
<feature type="region of interest" description="Disordered" evidence="1">
    <location>
        <begin position="90"/>
        <end position="290"/>
    </location>
</feature>
<accession>A0A6J3MBD7</accession>
<evidence type="ECO:0000313" key="2">
    <source>
        <dbReference type="Proteomes" id="UP000504637"/>
    </source>
</evidence>
<evidence type="ECO:0000313" key="3">
    <source>
        <dbReference type="RefSeq" id="XP_033462361.1"/>
    </source>
</evidence>
<reference evidence="3" key="3">
    <citation type="submission" date="2025-08" db="UniProtKB">
        <authorList>
            <consortium name="RefSeq"/>
        </authorList>
    </citation>
    <scope>IDENTIFICATION</scope>
    <source>
        <strain evidence="3">CBS 342.82</strain>
    </source>
</reference>
<dbReference type="PANTHER" id="PTHR38645">
    <property type="entry name" value="CHROMOSOME 9, WHOLE GENOME SHOTGUN SEQUENCE"/>
    <property type="match status" value="1"/>
</dbReference>
<feature type="compositionally biased region" description="Polar residues" evidence="1">
    <location>
        <begin position="1"/>
        <end position="17"/>
    </location>
</feature>
<proteinExistence type="predicted"/>
<dbReference type="OrthoDB" id="21418at2759"/>
<keyword evidence="2" id="KW-1185">Reference proteome</keyword>
<reference evidence="3" key="2">
    <citation type="submission" date="2020-04" db="EMBL/GenBank/DDBJ databases">
        <authorList>
            <consortium name="NCBI Genome Project"/>
        </authorList>
    </citation>
    <scope>NUCLEOTIDE SEQUENCE</scope>
    <source>
        <strain evidence="3">CBS 342.82</strain>
    </source>
</reference>
<dbReference type="GeneID" id="54364562"/>
<dbReference type="Proteomes" id="UP000504637">
    <property type="component" value="Unplaced"/>
</dbReference>
<protein>
    <submittedName>
        <fullName evidence="3">Uncharacterized protein</fullName>
    </submittedName>
</protein>
<reference evidence="3" key="1">
    <citation type="submission" date="2020-01" db="EMBL/GenBank/DDBJ databases">
        <authorList>
            <consortium name="DOE Joint Genome Institute"/>
            <person name="Haridas S."/>
            <person name="Albert R."/>
            <person name="Binder M."/>
            <person name="Bloem J."/>
            <person name="Labutti K."/>
            <person name="Salamov A."/>
            <person name="Andreopoulos B."/>
            <person name="Baker S.E."/>
            <person name="Barry K."/>
            <person name="Bills G."/>
            <person name="Bluhm B.H."/>
            <person name="Cannon C."/>
            <person name="Castanera R."/>
            <person name="Culley D.E."/>
            <person name="Daum C."/>
            <person name="Ezra D."/>
            <person name="Gonzalez J.B."/>
            <person name="Henrissat B."/>
            <person name="Kuo A."/>
            <person name="Liang C."/>
            <person name="Lipzen A."/>
            <person name="Lutzoni F."/>
            <person name="Magnuson J."/>
            <person name="Mondo S."/>
            <person name="Nolan M."/>
            <person name="Ohm R."/>
            <person name="Pangilinan J."/>
            <person name="Park H.-J."/>
            <person name="Ramirez L."/>
            <person name="Alfaro M."/>
            <person name="Sun H."/>
            <person name="Tritt A."/>
            <person name="Yoshinaga Y."/>
            <person name="Zwiers L.-H."/>
            <person name="Turgeon B.G."/>
            <person name="Goodwin S.B."/>
            <person name="Spatafora J.W."/>
            <person name="Crous P.W."/>
            <person name="Grigoriev I.V."/>
        </authorList>
    </citation>
    <scope>NUCLEOTIDE SEQUENCE</scope>
    <source>
        <strain evidence="3">CBS 342.82</strain>
    </source>
</reference>
<dbReference type="AlphaFoldDB" id="A0A6J3MBD7"/>
<feature type="region of interest" description="Disordered" evidence="1">
    <location>
        <begin position="1"/>
        <end position="20"/>
    </location>
</feature>
<organism evidence="3">
    <name type="scientific">Dissoconium aciculare CBS 342.82</name>
    <dbReference type="NCBI Taxonomy" id="1314786"/>
    <lineage>
        <taxon>Eukaryota</taxon>
        <taxon>Fungi</taxon>
        <taxon>Dikarya</taxon>
        <taxon>Ascomycota</taxon>
        <taxon>Pezizomycotina</taxon>
        <taxon>Dothideomycetes</taxon>
        <taxon>Dothideomycetidae</taxon>
        <taxon>Mycosphaerellales</taxon>
        <taxon>Dissoconiaceae</taxon>
        <taxon>Dissoconium</taxon>
    </lineage>
</organism>
<dbReference type="PANTHER" id="PTHR38645:SF1">
    <property type="entry name" value="YALI0F12243P"/>
    <property type="match status" value="1"/>
</dbReference>
<dbReference type="RefSeq" id="XP_033462361.1">
    <property type="nucleotide sequence ID" value="XM_033606762.1"/>
</dbReference>
<feature type="compositionally biased region" description="Polar residues" evidence="1">
    <location>
        <begin position="186"/>
        <end position="201"/>
    </location>
</feature>
<gene>
    <name evidence="3" type="ORF">K489DRAFT_393165</name>
</gene>
<evidence type="ECO:0000256" key="1">
    <source>
        <dbReference type="SAM" id="MobiDB-lite"/>
    </source>
</evidence>